<feature type="compositionally biased region" description="Low complexity" evidence="1">
    <location>
        <begin position="40"/>
        <end position="56"/>
    </location>
</feature>
<accession>A0A0A9GU53</accession>
<protein>
    <submittedName>
        <fullName evidence="2">Uncharacterized protein</fullName>
    </submittedName>
</protein>
<sequence>MDAMDKVATDLTARVDTTASYGEAHLGKNLSHRSFLLDASSPSPLLSRSASSATPLGDDRRKGKLICMVDDPSVPLSLCP</sequence>
<proteinExistence type="predicted"/>
<organism evidence="2">
    <name type="scientific">Arundo donax</name>
    <name type="common">Giant reed</name>
    <name type="synonym">Donax arundinaceus</name>
    <dbReference type="NCBI Taxonomy" id="35708"/>
    <lineage>
        <taxon>Eukaryota</taxon>
        <taxon>Viridiplantae</taxon>
        <taxon>Streptophyta</taxon>
        <taxon>Embryophyta</taxon>
        <taxon>Tracheophyta</taxon>
        <taxon>Spermatophyta</taxon>
        <taxon>Magnoliopsida</taxon>
        <taxon>Liliopsida</taxon>
        <taxon>Poales</taxon>
        <taxon>Poaceae</taxon>
        <taxon>PACMAD clade</taxon>
        <taxon>Arundinoideae</taxon>
        <taxon>Arundineae</taxon>
        <taxon>Arundo</taxon>
    </lineage>
</organism>
<evidence type="ECO:0000313" key="2">
    <source>
        <dbReference type="EMBL" id="JAE27064.1"/>
    </source>
</evidence>
<dbReference type="AlphaFoldDB" id="A0A0A9GU53"/>
<dbReference type="EMBL" id="GBRH01170832">
    <property type="protein sequence ID" value="JAE27064.1"/>
    <property type="molecule type" value="Transcribed_RNA"/>
</dbReference>
<evidence type="ECO:0000256" key="1">
    <source>
        <dbReference type="SAM" id="MobiDB-lite"/>
    </source>
</evidence>
<name>A0A0A9GU53_ARUDO</name>
<feature type="region of interest" description="Disordered" evidence="1">
    <location>
        <begin position="40"/>
        <end position="62"/>
    </location>
</feature>
<reference evidence="2" key="1">
    <citation type="submission" date="2014-09" db="EMBL/GenBank/DDBJ databases">
        <authorList>
            <person name="Magalhaes I.L.F."/>
            <person name="Oliveira U."/>
            <person name="Santos F.R."/>
            <person name="Vidigal T.H.D.A."/>
            <person name="Brescovit A.D."/>
            <person name="Santos A.J."/>
        </authorList>
    </citation>
    <scope>NUCLEOTIDE SEQUENCE</scope>
    <source>
        <tissue evidence="2">Shoot tissue taken approximately 20 cm above the soil surface</tissue>
    </source>
</reference>
<reference evidence="2" key="2">
    <citation type="journal article" date="2015" name="Data Brief">
        <title>Shoot transcriptome of the giant reed, Arundo donax.</title>
        <authorList>
            <person name="Barrero R.A."/>
            <person name="Guerrero F.D."/>
            <person name="Moolhuijzen P."/>
            <person name="Goolsby J.A."/>
            <person name="Tidwell J."/>
            <person name="Bellgard S.E."/>
            <person name="Bellgard M.I."/>
        </authorList>
    </citation>
    <scope>NUCLEOTIDE SEQUENCE</scope>
    <source>
        <tissue evidence="2">Shoot tissue taken approximately 20 cm above the soil surface</tissue>
    </source>
</reference>